<feature type="domain" description="Glucagon / GIP / secretin / VIP family" evidence="5">
    <location>
        <begin position="91"/>
        <end position="113"/>
    </location>
</feature>
<dbReference type="CTD" id="259257"/>
<name>A0A6P7KGZ8_9TELE</name>
<evidence type="ECO:0000256" key="4">
    <source>
        <dbReference type="SAM" id="SignalP"/>
    </source>
</evidence>
<dbReference type="GO" id="GO:0032880">
    <property type="term" value="P:regulation of protein localization"/>
    <property type="evidence" value="ECO:0007669"/>
    <property type="project" value="TreeGrafter"/>
</dbReference>
<evidence type="ECO:0000259" key="5">
    <source>
        <dbReference type="PROSITE" id="PS00260"/>
    </source>
</evidence>
<dbReference type="InterPro" id="IPR046963">
    <property type="entry name" value="VIP/GHRH-like"/>
</dbReference>
<evidence type="ECO:0000256" key="2">
    <source>
        <dbReference type="ARBA" id="ARBA00008369"/>
    </source>
</evidence>
<keyword evidence="3" id="KW-0964">Secreted</keyword>
<dbReference type="GO" id="GO:0031175">
    <property type="term" value="P:neuron projection development"/>
    <property type="evidence" value="ECO:0007669"/>
    <property type="project" value="TreeGrafter"/>
</dbReference>
<evidence type="ECO:0000256" key="3">
    <source>
        <dbReference type="ARBA" id="ARBA00022525"/>
    </source>
</evidence>
<proteinExistence type="inferred from homology"/>
<evidence type="ECO:0000313" key="7">
    <source>
        <dbReference type="RefSeq" id="XP_028288765.1"/>
    </source>
</evidence>
<keyword evidence="6" id="KW-1185">Reference proteome</keyword>
<gene>
    <name evidence="7" type="primary">adcyap1a</name>
</gene>
<dbReference type="GeneID" id="114453198"/>
<dbReference type="AlphaFoldDB" id="A0A6P7KGZ8"/>
<sequence length="188" mass="20939">MSSKATLALLIYGIIMHYSVLCSPVGLSFPSVSEVYDEDGNSLPSLDYDRDEVDVRSAPSAADDLYTLYYPPEKSGGKAVDDSSELLSKRHSDGIFTDSYSRYRKQMAVKKYLAAVLGKSLEDIGFHHILQEIDFDALPDGDEFEAFLGDWLKQFSPEFLVSFRLFPEAVSFGGTSHVPPSFFFPSHL</sequence>
<dbReference type="PANTHER" id="PTHR11213">
    <property type="entry name" value="GLUCAGON-FAMILY NEUROPEPTIDE"/>
    <property type="match status" value="1"/>
</dbReference>
<dbReference type="Proteomes" id="UP000515145">
    <property type="component" value="Chromosome 20"/>
</dbReference>
<accession>A0A6P7KGZ8</accession>
<dbReference type="Pfam" id="PF00123">
    <property type="entry name" value="Hormone_2"/>
    <property type="match status" value="1"/>
</dbReference>
<dbReference type="GO" id="GO:0005576">
    <property type="term" value="C:extracellular region"/>
    <property type="evidence" value="ECO:0007669"/>
    <property type="project" value="UniProtKB-SubCell"/>
</dbReference>
<dbReference type="GO" id="GO:0007218">
    <property type="term" value="P:neuropeptide signaling pathway"/>
    <property type="evidence" value="ECO:0007669"/>
    <property type="project" value="TreeGrafter"/>
</dbReference>
<keyword evidence="4" id="KW-0732">Signal</keyword>
<dbReference type="InterPro" id="IPR000532">
    <property type="entry name" value="Glucagon_GIP_secretin_VIP"/>
</dbReference>
<dbReference type="PRINTS" id="PR00275">
    <property type="entry name" value="GLUCAGON"/>
</dbReference>
<reference evidence="7" key="1">
    <citation type="submission" date="2025-08" db="UniProtKB">
        <authorList>
            <consortium name="RefSeq"/>
        </authorList>
    </citation>
    <scope>IDENTIFICATION</scope>
</reference>
<dbReference type="PANTHER" id="PTHR11213:SF1">
    <property type="entry name" value="PITUITARY ADENYLATE CYCLASE-ACTIVATING POLYPEPTIDE"/>
    <property type="match status" value="1"/>
</dbReference>
<feature type="chain" id="PRO_5028395827" evidence="4">
    <location>
        <begin position="23"/>
        <end position="188"/>
    </location>
</feature>
<evidence type="ECO:0000256" key="1">
    <source>
        <dbReference type="ARBA" id="ARBA00004613"/>
    </source>
</evidence>
<dbReference type="GO" id="GO:0043005">
    <property type="term" value="C:neuron projection"/>
    <property type="evidence" value="ECO:0007669"/>
    <property type="project" value="TreeGrafter"/>
</dbReference>
<comment type="subcellular location">
    <subcellularLocation>
        <location evidence="1">Secreted</location>
    </subcellularLocation>
</comment>
<organism evidence="6 7">
    <name type="scientific">Parambassis ranga</name>
    <name type="common">Indian glassy fish</name>
    <dbReference type="NCBI Taxonomy" id="210632"/>
    <lineage>
        <taxon>Eukaryota</taxon>
        <taxon>Metazoa</taxon>
        <taxon>Chordata</taxon>
        <taxon>Craniata</taxon>
        <taxon>Vertebrata</taxon>
        <taxon>Euteleostomi</taxon>
        <taxon>Actinopterygii</taxon>
        <taxon>Neopterygii</taxon>
        <taxon>Teleostei</taxon>
        <taxon>Neoteleostei</taxon>
        <taxon>Acanthomorphata</taxon>
        <taxon>Ovalentaria</taxon>
        <taxon>Ambassidae</taxon>
        <taxon>Parambassis</taxon>
    </lineage>
</organism>
<dbReference type="GO" id="GO:0007189">
    <property type="term" value="P:adenylate cyclase-activating G protein-coupled receptor signaling pathway"/>
    <property type="evidence" value="ECO:0007669"/>
    <property type="project" value="TreeGrafter"/>
</dbReference>
<dbReference type="PROSITE" id="PS00260">
    <property type="entry name" value="GLUCAGON"/>
    <property type="match status" value="1"/>
</dbReference>
<comment type="similarity">
    <text evidence="2">Belongs to the glucagon family.</text>
</comment>
<protein>
    <submittedName>
        <fullName evidence="7">Adenylate cyclase activating polypeptide 1a isoform X3</fullName>
    </submittedName>
</protein>
<dbReference type="GO" id="GO:0070374">
    <property type="term" value="P:positive regulation of ERK1 and ERK2 cascade"/>
    <property type="evidence" value="ECO:0007669"/>
    <property type="project" value="TreeGrafter"/>
</dbReference>
<dbReference type="RefSeq" id="XP_028288765.1">
    <property type="nucleotide sequence ID" value="XM_028432964.1"/>
</dbReference>
<feature type="signal peptide" evidence="4">
    <location>
        <begin position="1"/>
        <end position="22"/>
    </location>
</feature>
<dbReference type="GO" id="GO:0043204">
    <property type="term" value="C:perikaryon"/>
    <property type="evidence" value="ECO:0007669"/>
    <property type="project" value="TreeGrafter"/>
</dbReference>
<evidence type="ECO:0000313" key="6">
    <source>
        <dbReference type="Proteomes" id="UP000515145"/>
    </source>
</evidence>
<dbReference type="GO" id="GO:0005184">
    <property type="term" value="F:neuropeptide hormone activity"/>
    <property type="evidence" value="ECO:0007669"/>
    <property type="project" value="InterPro"/>
</dbReference>
<dbReference type="GO" id="GO:0016521">
    <property type="term" value="F:pituitary adenylate cyclase activating polypeptide activity"/>
    <property type="evidence" value="ECO:0007669"/>
    <property type="project" value="TreeGrafter"/>
</dbReference>
<dbReference type="SMART" id="SM00070">
    <property type="entry name" value="GLUCA"/>
    <property type="match status" value="1"/>
</dbReference>
<dbReference type="GO" id="GO:0051428">
    <property type="term" value="F:peptide hormone receptor binding"/>
    <property type="evidence" value="ECO:0007669"/>
    <property type="project" value="TreeGrafter"/>
</dbReference>